<accession>A0A9X2IGN9</accession>
<keyword evidence="3" id="KW-1185">Reference proteome</keyword>
<reference evidence="2" key="1">
    <citation type="submission" date="2022-05" db="EMBL/GenBank/DDBJ databases">
        <authorList>
            <person name="Tuo L."/>
        </authorList>
    </citation>
    <scope>NUCLEOTIDE SEQUENCE</scope>
    <source>
        <strain evidence="2">BSK12Z-4</strain>
    </source>
</reference>
<keyword evidence="1" id="KW-1003">Cell membrane</keyword>
<dbReference type="SMART" id="SM01234">
    <property type="entry name" value="Haemolytic"/>
    <property type="match status" value="1"/>
</dbReference>
<comment type="subcellular location">
    <subcellularLocation>
        <location evidence="1">Cell membrane</location>
        <topology evidence="1">Peripheral membrane protein</topology>
        <orientation evidence="1">Cytoplasmic side</orientation>
    </subcellularLocation>
</comment>
<gene>
    <name evidence="2" type="primary">yidD</name>
    <name evidence="2" type="ORF">M8330_11825</name>
</gene>
<dbReference type="AlphaFoldDB" id="A0A9X2IGN9"/>
<dbReference type="InterPro" id="IPR002696">
    <property type="entry name" value="Membr_insert_effic_factor_YidD"/>
</dbReference>
<comment type="caution">
    <text evidence="2">The sequence shown here is derived from an EMBL/GenBank/DDBJ whole genome shotgun (WGS) entry which is preliminary data.</text>
</comment>
<organism evidence="2 3">
    <name type="scientific">Nocardioides bruguierae</name>
    <dbReference type="NCBI Taxonomy" id="2945102"/>
    <lineage>
        <taxon>Bacteria</taxon>
        <taxon>Bacillati</taxon>
        <taxon>Actinomycetota</taxon>
        <taxon>Actinomycetes</taxon>
        <taxon>Propionibacteriales</taxon>
        <taxon>Nocardioidaceae</taxon>
        <taxon>Nocardioides</taxon>
    </lineage>
</organism>
<keyword evidence="1" id="KW-0472">Membrane</keyword>
<name>A0A9X2IGN9_9ACTN</name>
<sequence length="103" mass="11190">MKYVLIVLLRGYRLFISPIYGQVCRYYPSCSAYTLEAVQLHGSVKGSWLGARRLARCHPWAPGGYDPVPGHVDGPPVPVDAEASGTMTTYRGADDAAPHEQGV</sequence>
<evidence type="ECO:0000256" key="1">
    <source>
        <dbReference type="HAMAP-Rule" id="MF_00386"/>
    </source>
</evidence>
<dbReference type="Pfam" id="PF01809">
    <property type="entry name" value="YidD"/>
    <property type="match status" value="1"/>
</dbReference>
<dbReference type="EMBL" id="JAMOIL010000013">
    <property type="protein sequence ID" value="MCM0620980.1"/>
    <property type="molecule type" value="Genomic_DNA"/>
</dbReference>
<evidence type="ECO:0000313" key="2">
    <source>
        <dbReference type="EMBL" id="MCM0620980.1"/>
    </source>
</evidence>
<evidence type="ECO:0000313" key="3">
    <source>
        <dbReference type="Proteomes" id="UP001139485"/>
    </source>
</evidence>
<dbReference type="Proteomes" id="UP001139485">
    <property type="component" value="Unassembled WGS sequence"/>
</dbReference>
<dbReference type="RefSeq" id="WP_250055880.1">
    <property type="nucleotide sequence ID" value="NZ_JAMJPH010000026.1"/>
</dbReference>
<comment type="function">
    <text evidence="1">Could be involved in insertion of integral membrane proteins into the membrane.</text>
</comment>
<proteinExistence type="inferred from homology"/>
<comment type="similarity">
    <text evidence="1">Belongs to the UPF0161 family.</text>
</comment>
<dbReference type="GO" id="GO:0005886">
    <property type="term" value="C:plasma membrane"/>
    <property type="evidence" value="ECO:0007669"/>
    <property type="project" value="UniProtKB-SubCell"/>
</dbReference>
<dbReference type="HAMAP" id="MF_00386">
    <property type="entry name" value="UPF0161_YidD"/>
    <property type="match status" value="1"/>
</dbReference>
<dbReference type="PANTHER" id="PTHR33383:SF1">
    <property type="entry name" value="MEMBRANE PROTEIN INSERTION EFFICIENCY FACTOR-RELATED"/>
    <property type="match status" value="1"/>
</dbReference>
<protein>
    <recommendedName>
        <fullName evidence="1">Putative membrane protein insertion efficiency factor</fullName>
    </recommendedName>
</protein>
<dbReference type="NCBIfam" id="TIGR00278">
    <property type="entry name" value="membrane protein insertion efficiency factor YidD"/>
    <property type="match status" value="1"/>
</dbReference>
<dbReference type="PANTHER" id="PTHR33383">
    <property type="entry name" value="MEMBRANE PROTEIN INSERTION EFFICIENCY FACTOR-RELATED"/>
    <property type="match status" value="1"/>
</dbReference>